<dbReference type="Pfam" id="PF01455">
    <property type="entry name" value="HupF_HypC"/>
    <property type="match status" value="1"/>
</dbReference>
<dbReference type="PROSITE" id="PS01097">
    <property type="entry name" value="HUPF_HYPC"/>
    <property type="match status" value="1"/>
</dbReference>
<dbReference type="OrthoDB" id="9806017at2"/>
<dbReference type="GO" id="GO:0005506">
    <property type="term" value="F:iron ion binding"/>
    <property type="evidence" value="ECO:0007669"/>
    <property type="project" value="TreeGrafter"/>
</dbReference>
<reference evidence="2 3" key="1">
    <citation type="submission" date="2018-08" db="EMBL/GenBank/DDBJ databases">
        <title>Genomic Encyclopedia of Type Strains, Phase IV (KMG-IV): sequencing the most valuable type-strain genomes for metagenomic binning, comparative biology and taxonomic classification.</title>
        <authorList>
            <person name="Goeker M."/>
        </authorList>
    </citation>
    <scope>NUCLEOTIDE SEQUENCE [LARGE SCALE GENOMIC DNA]</scope>
    <source>
        <strain evidence="2 3">DSM 23923</strain>
    </source>
</reference>
<proteinExistence type="inferred from homology"/>
<dbReference type="Proteomes" id="UP000256388">
    <property type="component" value="Unassembled WGS sequence"/>
</dbReference>
<gene>
    <name evidence="2" type="ORF">DFR64_0583</name>
</gene>
<dbReference type="PRINTS" id="PR00445">
    <property type="entry name" value="HUPFHYPC"/>
</dbReference>
<dbReference type="FunFam" id="2.30.30.140:FF:000022">
    <property type="entry name" value="Hydrogenase assembly chaperone HybG"/>
    <property type="match status" value="1"/>
</dbReference>
<dbReference type="Gene3D" id="2.30.30.140">
    <property type="match status" value="1"/>
</dbReference>
<evidence type="ECO:0000313" key="3">
    <source>
        <dbReference type="Proteomes" id="UP000256388"/>
    </source>
</evidence>
<dbReference type="PANTHER" id="PTHR35177:SF2">
    <property type="entry name" value="HYDROGENASE MATURATION FACTOR HYBG"/>
    <property type="match status" value="1"/>
</dbReference>
<protein>
    <submittedName>
        <fullName evidence="2">Hydrogenase maturation protein HypC</fullName>
    </submittedName>
</protein>
<sequence>MCLGIPGKIIEITTQEGTRMGKIDFDGVELEVCLEATPEAKLGDYVIVHAGFAISTMSESEAKETLDLLAQIESLQEESES</sequence>
<dbReference type="InterPro" id="IPR019812">
    <property type="entry name" value="Hydgase_assmbl_chp_CS"/>
</dbReference>
<comment type="similarity">
    <text evidence="1">Belongs to the HupF/HypC family.</text>
</comment>
<dbReference type="EMBL" id="QUMS01000001">
    <property type="protein sequence ID" value="REG10723.1"/>
    <property type="molecule type" value="Genomic_DNA"/>
</dbReference>
<comment type="caution">
    <text evidence="2">The sequence shown here is derived from an EMBL/GenBank/DDBJ whole genome shotgun (WGS) entry which is preliminary data.</text>
</comment>
<dbReference type="GO" id="GO:0051604">
    <property type="term" value="P:protein maturation"/>
    <property type="evidence" value="ECO:0007669"/>
    <property type="project" value="TreeGrafter"/>
</dbReference>
<evidence type="ECO:0000256" key="1">
    <source>
        <dbReference type="ARBA" id="ARBA00006018"/>
    </source>
</evidence>
<dbReference type="SUPFAM" id="SSF159127">
    <property type="entry name" value="HupF/HypC-like"/>
    <property type="match status" value="1"/>
</dbReference>
<organism evidence="2 3">
    <name type="scientific">Pelolinea submarina</name>
    <dbReference type="NCBI Taxonomy" id="913107"/>
    <lineage>
        <taxon>Bacteria</taxon>
        <taxon>Bacillati</taxon>
        <taxon>Chloroflexota</taxon>
        <taxon>Anaerolineae</taxon>
        <taxon>Anaerolineales</taxon>
        <taxon>Anaerolineaceae</taxon>
        <taxon>Pelolinea</taxon>
    </lineage>
</organism>
<dbReference type="AlphaFoldDB" id="A0A347ZTR5"/>
<dbReference type="PANTHER" id="PTHR35177">
    <property type="entry name" value="HYDROGENASE MATURATION FACTOR HYBG"/>
    <property type="match status" value="1"/>
</dbReference>
<name>A0A347ZTR5_9CHLR</name>
<dbReference type="InterPro" id="IPR001109">
    <property type="entry name" value="Hydrogenase_HupF/HypC"/>
</dbReference>
<evidence type="ECO:0000313" key="2">
    <source>
        <dbReference type="EMBL" id="REG10723.1"/>
    </source>
</evidence>
<dbReference type="RefSeq" id="WP_116223887.1">
    <property type="nucleotide sequence ID" value="NZ_AP018437.1"/>
</dbReference>
<keyword evidence="3" id="KW-1185">Reference proteome</keyword>
<dbReference type="GO" id="GO:1902670">
    <property type="term" value="F:carbon dioxide binding"/>
    <property type="evidence" value="ECO:0007669"/>
    <property type="project" value="TreeGrafter"/>
</dbReference>
<dbReference type="NCBIfam" id="TIGR00074">
    <property type="entry name" value="hypC_hupF"/>
    <property type="match status" value="1"/>
</dbReference>
<accession>A0A347ZTR5</accession>